<organism evidence="1">
    <name type="scientific">Arundo donax</name>
    <name type="common">Giant reed</name>
    <name type="synonym">Donax arundinaceus</name>
    <dbReference type="NCBI Taxonomy" id="35708"/>
    <lineage>
        <taxon>Eukaryota</taxon>
        <taxon>Viridiplantae</taxon>
        <taxon>Streptophyta</taxon>
        <taxon>Embryophyta</taxon>
        <taxon>Tracheophyta</taxon>
        <taxon>Spermatophyta</taxon>
        <taxon>Magnoliopsida</taxon>
        <taxon>Liliopsida</taxon>
        <taxon>Poales</taxon>
        <taxon>Poaceae</taxon>
        <taxon>PACMAD clade</taxon>
        <taxon>Arundinoideae</taxon>
        <taxon>Arundineae</taxon>
        <taxon>Arundo</taxon>
    </lineage>
</organism>
<dbReference type="AlphaFoldDB" id="A0A0A9FN89"/>
<name>A0A0A9FN89_ARUDO</name>
<reference evidence="1" key="1">
    <citation type="submission" date="2014-09" db="EMBL/GenBank/DDBJ databases">
        <authorList>
            <person name="Magalhaes I.L.F."/>
            <person name="Oliveira U."/>
            <person name="Santos F.R."/>
            <person name="Vidigal T.H.D.A."/>
            <person name="Brescovit A.D."/>
            <person name="Santos A.J."/>
        </authorList>
    </citation>
    <scope>NUCLEOTIDE SEQUENCE</scope>
    <source>
        <tissue evidence="1">Shoot tissue taken approximately 20 cm above the soil surface</tissue>
    </source>
</reference>
<accession>A0A0A9FN89</accession>
<reference evidence="1" key="2">
    <citation type="journal article" date="2015" name="Data Brief">
        <title>Shoot transcriptome of the giant reed, Arundo donax.</title>
        <authorList>
            <person name="Barrero R.A."/>
            <person name="Guerrero F.D."/>
            <person name="Moolhuijzen P."/>
            <person name="Goolsby J.A."/>
            <person name="Tidwell J."/>
            <person name="Bellgard S.E."/>
            <person name="Bellgard M.I."/>
        </authorList>
    </citation>
    <scope>NUCLEOTIDE SEQUENCE</scope>
    <source>
        <tissue evidence="1">Shoot tissue taken approximately 20 cm above the soil surface</tissue>
    </source>
</reference>
<evidence type="ECO:0000313" key="1">
    <source>
        <dbReference type="EMBL" id="JAE11751.1"/>
    </source>
</evidence>
<sequence>MMECQGGCSSCRRRRFHLRHPRWGGEAYIFIPDSEDEDGDEVVANETGDGEDLFFIPDSKYVGMEAAVDDDLTFIPDSEATGVEAASGDFDVHDEGGVHALDVVVHEGGAQGKLALNVEDDEGGVHAVVGKNGMGSEDELVATVDIGGYSQDPYEDVDVNLEVGVEAEPYIDDDFVKQMLQVLVPSG</sequence>
<protein>
    <submittedName>
        <fullName evidence="1">Uncharacterized protein</fullName>
    </submittedName>
</protein>
<proteinExistence type="predicted"/>
<dbReference type="EMBL" id="GBRH01186145">
    <property type="protein sequence ID" value="JAE11751.1"/>
    <property type="molecule type" value="Transcribed_RNA"/>
</dbReference>